<sequence>MRLIFRLVIVLILFLYRLEARPQSPRRDEMYPPRDVLEEYRPMRQQCMAESGATELIVEEFSNGDHLSPIDDRALKCYMNCIFHKAEVVDDTGHVHFEKLRGKVPDDLKDIGYPMLSKCVDPIGEDLCEKAYWLHKCFKQADPVHYFLV</sequence>
<reference evidence="7" key="1">
    <citation type="submission" date="2016-12" db="EMBL/GenBank/DDBJ databases">
        <title>An insight into the sialome and mialome of the sand fly, Nyssomyia neivai.</title>
        <authorList>
            <person name="Sebastian V."/>
            <person name="Goulart T.M."/>
            <person name="Oliveira W."/>
            <person name="Calvo E."/>
            <person name="Oliveira L.F."/>
            <person name="Pinto M.C."/>
            <person name="Rosselino A.M."/>
            <person name="Ribeiro J.M."/>
        </authorList>
    </citation>
    <scope>NUCLEOTIDE SEQUENCE</scope>
</reference>
<comment type="similarity">
    <text evidence="2">Belongs to the PBP/GOBP family.</text>
</comment>
<comment type="subcellular location">
    <subcellularLocation>
        <location evidence="1">Secreted</location>
    </subcellularLocation>
</comment>
<dbReference type="CDD" id="cd23992">
    <property type="entry name" value="PBP_GOBP"/>
    <property type="match status" value="1"/>
</dbReference>
<evidence type="ECO:0000256" key="5">
    <source>
        <dbReference type="ARBA" id="ARBA00022729"/>
    </source>
</evidence>
<evidence type="ECO:0000256" key="6">
    <source>
        <dbReference type="SAM" id="SignalP"/>
    </source>
</evidence>
<keyword evidence="5 6" id="KW-0732">Signal</keyword>
<dbReference type="Pfam" id="PF01395">
    <property type="entry name" value="PBP_GOBP"/>
    <property type="match status" value="1"/>
</dbReference>
<protein>
    <submittedName>
        <fullName evidence="7">Putative odorant-binding protein 1</fullName>
    </submittedName>
</protein>
<dbReference type="GO" id="GO:0005549">
    <property type="term" value="F:odorant binding"/>
    <property type="evidence" value="ECO:0007669"/>
    <property type="project" value="InterPro"/>
</dbReference>
<evidence type="ECO:0000256" key="1">
    <source>
        <dbReference type="ARBA" id="ARBA00004613"/>
    </source>
</evidence>
<dbReference type="EMBL" id="GFDF01005738">
    <property type="protein sequence ID" value="JAV08346.1"/>
    <property type="molecule type" value="Transcribed_RNA"/>
</dbReference>
<dbReference type="AlphaFoldDB" id="A0A1L8DPG7"/>
<dbReference type="InterPro" id="IPR036728">
    <property type="entry name" value="PBP_GOBP_sf"/>
</dbReference>
<keyword evidence="4" id="KW-0800">Toxin</keyword>
<dbReference type="GO" id="GO:0090729">
    <property type="term" value="F:toxin activity"/>
    <property type="evidence" value="ECO:0007669"/>
    <property type="project" value="UniProtKB-KW"/>
</dbReference>
<evidence type="ECO:0000256" key="2">
    <source>
        <dbReference type="ARBA" id="ARBA00008098"/>
    </source>
</evidence>
<dbReference type="GO" id="GO:0005615">
    <property type="term" value="C:extracellular space"/>
    <property type="evidence" value="ECO:0007669"/>
    <property type="project" value="TreeGrafter"/>
</dbReference>
<proteinExistence type="inferred from homology"/>
<dbReference type="FunFam" id="1.10.238.20:FF:000001">
    <property type="entry name" value="General odorant-binding protein lush"/>
    <property type="match status" value="1"/>
</dbReference>
<accession>A0A1L8DPG7</accession>
<dbReference type="Gene3D" id="1.10.238.20">
    <property type="entry name" value="Pheromone/general odorant binding protein domain"/>
    <property type="match status" value="1"/>
</dbReference>
<evidence type="ECO:0000313" key="7">
    <source>
        <dbReference type="EMBL" id="JAV08346.1"/>
    </source>
</evidence>
<name>A0A1L8DPG7_9DIPT</name>
<dbReference type="SMART" id="SM00708">
    <property type="entry name" value="PhBP"/>
    <property type="match status" value="1"/>
</dbReference>
<dbReference type="PANTHER" id="PTHR11857:SF45">
    <property type="entry name" value="GENERAL ODORANT-BINDING PROTEIN 83A-RELATED"/>
    <property type="match status" value="1"/>
</dbReference>
<dbReference type="SUPFAM" id="SSF47565">
    <property type="entry name" value="Insect pheromone/odorant-binding proteins"/>
    <property type="match status" value="1"/>
</dbReference>
<feature type="signal peptide" evidence="6">
    <location>
        <begin position="1"/>
        <end position="20"/>
    </location>
</feature>
<dbReference type="GO" id="GO:0007608">
    <property type="term" value="P:sensory perception of smell"/>
    <property type="evidence" value="ECO:0007669"/>
    <property type="project" value="TreeGrafter"/>
</dbReference>
<dbReference type="InterPro" id="IPR006170">
    <property type="entry name" value="PBP/GOBP"/>
</dbReference>
<evidence type="ECO:0000256" key="4">
    <source>
        <dbReference type="ARBA" id="ARBA00022656"/>
    </source>
</evidence>
<dbReference type="PANTHER" id="PTHR11857">
    <property type="entry name" value="ODORANT BINDING PROTEIN-RELATED"/>
    <property type="match status" value="1"/>
</dbReference>
<evidence type="ECO:0000256" key="3">
    <source>
        <dbReference type="ARBA" id="ARBA00022525"/>
    </source>
</evidence>
<keyword evidence="3" id="KW-0964">Secreted</keyword>
<organism evidence="7">
    <name type="scientific">Nyssomyia neivai</name>
    <dbReference type="NCBI Taxonomy" id="330878"/>
    <lineage>
        <taxon>Eukaryota</taxon>
        <taxon>Metazoa</taxon>
        <taxon>Ecdysozoa</taxon>
        <taxon>Arthropoda</taxon>
        <taxon>Hexapoda</taxon>
        <taxon>Insecta</taxon>
        <taxon>Pterygota</taxon>
        <taxon>Neoptera</taxon>
        <taxon>Endopterygota</taxon>
        <taxon>Diptera</taxon>
        <taxon>Nematocera</taxon>
        <taxon>Psychodoidea</taxon>
        <taxon>Psychodidae</taxon>
        <taxon>Nyssomyia</taxon>
    </lineage>
</organism>
<feature type="chain" id="PRO_5012137438" evidence="6">
    <location>
        <begin position="21"/>
        <end position="149"/>
    </location>
</feature>